<dbReference type="RefSeq" id="WP_264775250.1">
    <property type="nucleotide sequence ID" value="NZ_AP026560.1"/>
</dbReference>
<organism evidence="2 3">
    <name type="scientific">Deinococcus aetherius</name>
    <dbReference type="NCBI Taxonomy" id="200252"/>
    <lineage>
        <taxon>Bacteria</taxon>
        <taxon>Thermotogati</taxon>
        <taxon>Deinococcota</taxon>
        <taxon>Deinococci</taxon>
        <taxon>Deinococcales</taxon>
        <taxon>Deinococcaceae</taxon>
        <taxon>Deinococcus</taxon>
    </lineage>
</organism>
<name>A0ABN6RIG8_9DEIO</name>
<proteinExistence type="predicted"/>
<evidence type="ECO:0000313" key="2">
    <source>
        <dbReference type="EMBL" id="BDP42558.1"/>
    </source>
</evidence>
<keyword evidence="1" id="KW-1133">Transmembrane helix</keyword>
<feature type="transmembrane region" description="Helical" evidence="1">
    <location>
        <begin position="132"/>
        <end position="152"/>
    </location>
</feature>
<protein>
    <submittedName>
        <fullName evidence="2">Uncharacterized protein</fullName>
    </submittedName>
</protein>
<keyword evidence="3" id="KW-1185">Reference proteome</keyword>
<keyword evidence="1" id="KW-0472">Membrane</keyword>
<evidence type="ECO:0000313" key="3">
    <source>
        <dbReference type="Proteomes" id="UP001064971"/>
    </source>
</evidence>
<accession>A0ABN6RIG8</accession>
<evidence type="ECO:0000256" key="1">
    <source>
        <dbReference type="SAM" id="Phobius"/>
    </source>
</evidence>
<feature type="transmembrane region" description="Helical" evidence="1">
    <location>
        <begin position="175"/>
        <end position="194"/>
    </location>
</feature>
<feature type="transmembrane region" description="Helical" evidence="1">
    <location>
        <begin position="20"/>
        <end position="39"/>
    </location>
</feature>
<dbReference type="Proteomes" id="UP001064971">
    <property type="component" value="Chromosome"/>
</dbReference>
<reference evidence="2" key="1">
    <citation type="submission" date="2022-07" db="EMBL/GenBank/DDBJ databases">
        <title>Complete Genome Sequence of the Radioresistant Bacterium Deinococcus aetherius ST0316, Isolated from the Air Dust collected in Lower Stratosphere above Japan.</title>
        <authorList>
            <person name="Satoh K."/>
            <person name="Hagiwara K."/>
            <person name="Katsumata K."/>
            <person name="Kubo A."/>
            <person name="Yokobori S."/>
            <person name="Yamagishi A."/>
            <person name="Oono Y."/>
            <person name="Narumi I."/>
        </authorList>
    </citation>
    <scope>NUCLEOTIDE SEQUENCE</scope>
    <source>
        <strain evidence="2">ST0316</strain>
    </source>
</reference>
<dbReference type="EMBL" id="AP026560">
    <property type="protein sequence ID" value="BDP42558.1"/>
    <property type="molecule type" value="Genomic_DNA"/>
</dbReference>
<keyword evidence="1" id="KW-0812">Transmembrane</keyword>
<feature type="transmembrane region" description="Helical" evidence="1">
    <location>
        <begin position="91"/>
        <end position="112"/>
    </location>
</feature>
<feature type="transmembrane region" description="Helical" evidence="1">
    <location>
        <begin position="51"/>
        <end position="71"/>
    </location>
</feature>
<gene>
    <name evidence="2" type="ORF">DAETH_25270</name>
</gene>
<sequence length="195" mass="20216">MEALPVVSPARPLHPSPWSLLGIGAAPLVMAVLGLTHPADLTLDTARHWTSLHLALIPLFPLIGVNVWWLLAGVPGPLAWLARGGAFVYAAYYPAVDLLAGVGTGRLVGLGVDEDSAVVAALFRQENALGDVGNLGLLAACVLTLAALWPGVGRRVVPGGVALLLGAWLFTRHHIYPPLGVTGMLLLAAGFVALL</sequence>